<dbReference type="STRING" id="1173584.SAMN05444851_1987"/>
<gene>
    <name evidence="9" type="ORF">SAMN05444851_1987</name>
</gene>
<dbReference type="InterPro" id="IPR015813">
    <property type="entry name" value="Pyrv/PenolPyrv_kinase-like_dom"/>
</dbReference>
<dbReference type="AlphaFoldDB" id="A0A1I0PWM1"/>
<evidence type="ECO:0000313" key="9">
    <source>
        <dbReference type="EMBL" id="SEW18893.1"/>
    </source>
</evidence>
<dbReference type="GO" id="GO:0005737">
    <property type="term" value="C:cytoplasm"/>
    <property type="evidence" value="ECO:0007669"/>
    <property type="project" value="TreeGrafter"/>
</dbReference>
<dbReference type="Gene3D" id="3.20.20.60">
    <property type="entry name" value="Phosphoenolpyruvate-binding domains"/>
    <property type="match status" value="1"/>
</dbReference>
<keyword evidence="5" id="KW-0670">Pyruvate</keyword>
<reference evidence="9 10" key="1">
    <citation type="submission" date="2016-10" db="EMBL/GenBank/DDBJ databases">
        <authorList>
            <person name="de Groot N.N."/>
        </authorList>
    </citation>
    <scope>NUCLEOTIDE SEQUENCE [LARGE SCALE GENOMIC DNA]</scope>
    <source>
        <strain evidence="9 10">DSM 29439</strain>
    </source>
</reference>
<evidence type="ECO:0000256" key="6">
    <source>
        <dbReference type="ARBA" id="ARBA00045074"/>
    </source>
</evidence>
<name>A0A1I0PWM1_9RHOB</name>
<dbReference type="InterPro" id="IPR005000">
    <property type="entry name" value="Aldolase/citrate-lyase_domain"/>
</dbReference>
<evidence type="ECO:0000256" key="1">
    <source>
        <dbReference type="ARBA" id="ARBA00001968"/>
    </source>
</evidence>
<evidence type="ECO:0000256" key="4">
    <source>
        <dbReference type="ARBA" id="ARBA00023239"/>
    </source>
</evidence>
<comment type="catalytic activity">
    <reaction evidence="6">
        <text>D-glyceraldehyde + pyruvate = 2-dehydro-3-deoxy-L-galactonate</text>
        <dbReference type="Rhea" id="RHEA:80055"/>
        <dbReference type="ChEBI" id="CHEBI:15361"/>
        <dbReference type="ChEBI" id="CHEBI:17378"/>
        <dbReference type="ChEBI" id="CHEBI:75545"/>
    </reaction>
</comment>
<evidence type="ECO:0000256" key="7">
    <source>
        <dbReference type="ARBA" id="ARBA00068169"/>
    </source>
</evidence>
<accession>A0A1I0PWM1</accession>
<dbReference type="GO" id="GO:0046872">
    <property type="term" value="F:metal ion binding"/>
    <property type="evidence" value="ECO:0007669"/>
    <property type="project" value="UniProtKB-KW"/>
</dbReference>
<dbReference type="InterPro" id="IPR050251">
    <property type="entry name" value="HpcH-HpaI_aldolase"/>
</dbReference>
<dbReference type="SUPFAM" id="SSF51621">
    <property type="entry name" value="Phosphoenolpyruvate/pyruvate domain"/>
    <property type="match status" value="1"/>
</dbReference>
<keyword evidence="10" id="KW-1185">Reference proteome</keyword>
<feature type="domain" description="HpcH/HpaI aldolase/citrate lyase" evidence="8">
    <location>
        <begin position="18"/>
        <end position="242"/>
    </location>
</feature>
<dbReference type="FunFam" id="3.20.20.60:FF:000004">
    <property type="entry name" value="5-keto-4-deoxy-D-glucarate aldolase"/>
    <property type="match status" value="1"/>
</dbReference>
<dbReference type="PANTHER" id="PTHR30502:SF0">
    <property type="entry name" value="PHOSPHOENOLPYRUVATE CARBOXYLASE FAMILY PROTEIN"/>
    <property type="match status" value="1"/>
</dbReference>
<comment type="cofactor">
    <cofactor evidence="1">
        <name>a divalent metal cation</name>
        <dbReference type="ChEBI" id="CHEBI:60240"/>
    </cofactor>
</comment>
<dbReference type="RefSeq" id="WP_218142239.1">
    <property type="nucleotide sequence ID" value="NZ_FOJB01000001.1"/>
</dbReference>
<evidence type="ECO:0000256" key="5">
    <source>
        <dbReference type="ARBA" id="ARBA00023317"/>
    </source>
</evidence>
<organism evidence="9 10">
    <name type="scientific">Aliiroseovarius sediminilitoris</name>
    <dbReference type="NCBI Taxonomy" id="1173584"/>
    <lineage>
        <taxon>Bacteria</taxon>
        <taxon>Pseudomonadati</taxon>
        <taxon>Pseudomonadota</taxon>
        <taxon>Alphaproteobacteria</taxon>
        <taxon>Rhodobacterales</taxon>
        <taxon>Paracoccaceae</taxon>
        <taxon>Aliiroseovarius</taxon>
    </lineage>
</organism>
<dbReference type="PANTHER" id="PTHR30502">
    <property type="entry name" value="2-KETO-3-DEOXY-L-RHAMNONATE ALDOLASE"/>
    <property type="match status" value="1"/>
</dbReference>
<dbReference type="Pfam" id="PF03328">
    <property type="entry name" value="HpcH_HpaI"/>
    <property type="match status" value="1"/>
</dbReference>
<protein>
    <recommendedName>
        <fullName evidence="7">Hydroxypyruvate/pyruvate aldolase</fullName>
    </recommendedName>
</protein>
<evidence type="ECO:0000256" key="2">
    <source>
        <dbReference type="ARBA" id="ARBA00005568"/>
    </source>
</evidence>
<dbReference type="EMBL" id="FOJB01000001">
    <property type="protein sequence ID" value="SEW18893.1"/>
    <property type="molecule type" value="Genomic_DNA"/>
</dbReference>
<keyword evidence="4" id="KW-0456">Lyase</keyword>
<dbReference type="Proteomes" id="UP000199650">
    <property type="component" value="Unassembled WGS sequence"/>
</dbReference>
<evidence type="ECO:0000256" key="3">
    <source>
        <dbReference type="ARBA" id="ARBA00022723"/>
    </source>
</evidence>
<proteinExistence type="inferred from homology"/>
<evidence type="ECO:0000313" key="10">
    <source>
        <dbReference type="Proteomes" id="UP000199650"/>
    </source>
</evidence>
<dbReference type="GO" id="GO:0016832">
    <property type="term" value="F:aldehyde-lyase activity"/>
    <property type="evidence" value="ECO:0007669"/>
    <property type="project" value="UniProtKB-ARBA"/>
</dbReference>
<comment type="similarity">
    <text evidence="2">Belongs to the HpcH/HpaI aldolase family.</text>
</comment>
<keyword evidence="3" id="KW-0479">Metal-binding</keyword>
<evidence type="ECO:0000259" key="8">
    <source>
        <dbReference type="Pfam" id="PF03328"/>
    </source>
</evidence>
<sequence length="259" mass="27418">MKAPENKLKRALGAGNMQVGLWLNLGSPSATELVGGTGYDWALIDGEHAPYDPVLIQTQLRVLGQFDISPIVRVPIGEDWVIKQVMDLGAQSLLVPLVDTGEQAASLVAATRYAPEGRRGMGSGVARVARFGQVDEYLTNANDETCLIVQAETRLAVENIDEIAGTDGVDCVFIGPADLSADMGHRGNPGHTDVKEAIAHTVERIQAAGKAAGILHYDHANFGYYADLGVTFLGVGSEASLLRLALAENLRTARAATTA</sequence>
<dbReference type="InterPro" id="IPR040442">
    <property type="entry name" value="Pyrv_kinase-like_dom_sf"/>
</dbReference>